<keyword evidence="2" id="KW-1185">Reference proteome</keyword>
<dbReference type="InterPro" id="IPR013783">
    <property type="entry name" value="Ig-like_fold"/>
</dbReference>
<gene>
    <name evidence="1" type="ORF">CGL56_14800</name>
</gene>
<dbReference type="AlphaFoldDB" id="A0A2G0CCI9"/>
<proteinExistence type="predicted"/>
<accession>A0A2G0CCI9</accession>
<reference evidence="1 2" key="1">
    <citation type="submission" date="2017-10" db="EMBL/GenBank/DDBJ databases">
        <title>The draft genome sequence of Lewinella marina KCTC 32374.</title>
        <authorList>
            <person name="Wang K."/>
        </authorList>
    </citation>
    <scope>NUCLEOTIDE SEQUENCE [LARGE SCALE GENOMIC DNA]</scope>
    <source>
        <strain evidence="1 2">MKG-38</strain>
    </source>
</reference>
<dbReference type="OrthoDB" id="9765926at2"/>
<dbReference type="Pfam" id="PF13585">
    <property type="entry name" value="CHU_C"/>
    <property type="match status" value="1"/>
</dbReference>
<organism evidence="1 2">
    <name type="scientific">Neolewinella marina</name>
    <dbReference type="NCBI Taxonomy" id="438751"/>
    <lineage>
        <taxon>Bacteria</taxon>
        <taxon>Pseudomonadati</taxon>
        <taxon>Bacteroidota</taxon>
        <taxon>Saprospiria</taxon>
        <taxon>Saprospirales</taxon>
        <taxon>Lewinellaceae</taxon>
        <taxon>Neolewinella</taxon>
    </lineage>
</organism>
<sequence length="946" mass="100980">MLLTFLLVGPSLSAQENCSNGIDDDGDGLVDLNDKENCSCALSSTLTSLLPNPSLEQFDPGQFGCTSRQPGGRPDAVNQANCLTGWKRASLGTTDSWNAFTFTNAGPFFPAALPRPLPSGTGVAGFWVGVRDTPDASFVNGNGTATKKYREYLAACLVDGQVMEAGRPYRLTFNLGFMEPQRATEDETVVDVRSPETVELSIYGVRDCEQLNFGSFYGCPEESGAEGYELIANVTVNGKAGSWTAEQVDFVSRSTYAGFAIGGSCAADNGRPDGGNYRNYYFIDDLILNEPAAFAEPVAGPVQVDGLTVCDETITLTGTPSPGATYQWYRNGVALSGATDRTLQLRSGAQVDGKYVLRVTTPLGCALTEPVVIQRPIVTDHFADSIALCSNQDSIVLSPRRFTGATYRWSDGSEGPKHVVTEAGTYRVTVSEACVEHTETIVVEQDVPFAYEITQTPRQPCAGETVTIRVTSNAHEPRYYFRNKETGEPLTARDGELQVVAGEVKEILAFLGNGCGLETETIRIASSTPFPEPQASVEDITCRTGTGTVRLSLPAGYSGTEFSWVDPAGKPVGDGTATLSVSRPGTYSVTLMDGSHCPRTFAYTVGEADSFTAQLATEPAGCRSGGSISVTSVTGTAPFRYRWFYEGAPDPTHENLSSRSNLPAGNYTVEITDARGCSLRQEATIQGTPPLQTTVTTAFADCSDPDSGTIHAAVAGGRAPYRFRLAGYPEQADPTFTGLTGGTYRLQVIDAAGCSSAATVVSLEAPPEFELGKDLRISLGDSAILNIESPGTDLTRGRFSWNPSPGNLDCSDCAYGYATLSVAPVVSTEYRVTYTTAQNCEITDRILVQVDQAPNVYAPTAFSPNGDNVNDEFRLHLGPGAGTLTDLMIFDRWGELIYQSIDGSEPAWDGTYRGQLLTSGVFAYVGHLRLDNGMTVPIKGSVTLVD</sequence>
<evidence type="ECO:0008006" key="3">
    <source>
        <dbReference type="Google" id="ProtNLM"/>
    </source>
</evidence>
<dbReference type="Gene3D" id="2.60.40.10">
    <property type="entry name" value="Immunoglobulins"/>
    <property type="match status" value="1"/>
</dbReference>
<evidence type="ECO:0000313" key="2">
    <source>
        <dbReference type="Proteomes" id="UP000226437"/>
    </source>
</evidence>
<dbReference type="InterPro" id="IPR026341">
    <property type="entry name" value="T9SS_type_B"/>
</dbReference>
<protein>
    <recommendedName>
        <fullName evidence="3">Ig-like domain-containing protein</fullName>
    </recommendedName>
</protein>
<name>A0A2G0CCI9_9BACT</name>
<dbReference type="NCBIfam" id="TIGR04131">
    <property type="entry name" value="Bac_Flav_CTERM"/>
    <property type="match status" value="1"/>
</dbReference>
<dbReference type="Proteomes" id="UP000226437">
    <property type="component" value="Unassembled WGS sequence"/>
</dbReference>
<dbReference type="EMBL" id="PDLO01000007">
    <property type="protein sequence ID" value="PHK97693.1"/>
    <property type="molecule type" value="Genomic_DNA"/>
</dbReference>
<comment type="caution">
    <text evidence="1">The sequence shown here is derived from an EMBL/GenBank/DDBJ whole genome shotgun (WGS) entry which is preliminary data.</text>
</comment>
<evidence type="ECO:0000313" key="1">
    <source>
        <dbReference type="EMBL" id="PHK97693.1"/>
    </source>
</evidence>